<comment type="caution">
    <text evidence="8">The sequence shown here is derived from an EMBL/GenBank/DDBJ whole genome shotgun (WGS) entry which is preliminary data.</text>
</comment>
<dbReference type="Proteomes" id="UP001239445">
    <property type="component" value="Unassembled WGS sequence"/>
</dbReference>
<feature type="transmembrane region" description="Helical" evidence="6">
    <location>
        <begin position="235"/>
        <end position="254"/>
    </location>
</feature>
<organism evidence="8 9">
    <name type="scientific">Echria macrotheca</name>
    <dbReference type="NCBI Taxonomy" id="438768"/>
    <lineage>
        <taxon>Eukaryota</taxon>
        <taxon>Fungi</taxon>
        <taxon>Dikarya</taxon>
        <taxon>Ascomycota</taxon>
        <taxon>Pezizomycotina</taxon>
        <taxon>Sordariomycetes</taxon>
        <taxon>Sordariomycetidae</taxon>
        <taxon>Sordariales</taxon>
        <taxon>Schizotheciaceae</taxon>
        <taxon>Echria</taxon>
    </lineage>
</organism>
<feature type="transmembrane region" description="Helical" evidence="6">
    <location>
        <begin position="204"/>
        <end position="223"/>
    </location>
</feature>
<feature type="transmembrane region" description="Helical" evidence="6">
    <location>
        <begin position="69"/>
        <end position="93"/>
    </location>
</feature>
<dbReference type="AlphaFoldDB" id="A0AAJ0B4V0"/>
<dbReference type="PANTHER" id="PTHR33048">
    <property type="entry name" value="PTH11-LIKE INTEGRAL MEMBRANE PROTEIN (AFU_ORTHOLOGUE AFUA_5G11245)"/>
    <property type="match status" value="1"/>
</dbReference>
<keyword evidence="3 6" id="KW-1133">Transmembrane helix</keyword>
<dbReference type="PANTHER" id="PTHR33048:SF47">
    <property type="entry name" value="INTEGRAL MEMBRANE PROTEIN-RELATED"/>
    <property type="match status" value="1"/>
</dbReference>
<dbReference type="Pfam" id="PF20684">
    <property type="entry name" value="Fung_rhodopsin"/>
    <property type="match status" value="1"/>
</dbReference>
<evidence type="ECO:0000256" key="6">
    <source>
        <dbReference type="SAM" id="Phobius"/>
    </source>
</evidence>
<comment type="similarity">
    <text evidence="5">Belongs to the SAT4 family.</text>
</comment>
<accession>A0AAJ0B4V0</accession>
<reference evidence="8" key="1">
    <citation type="submission" date="2023-06" db="EMBL/GenBank/DDBJ databases">
        <title>Genome-scale phylogeny and comparative genomics of the fungal order Sordariales.</title>
        <authorList>
            <consortium name="Lawrence Berkeley National Laboratory"/>
            <person name="Hensen N."/>
            <person name="Bonometti L."/>
            <person name="Westerberg I."/>
            <person name="Brannstrom I.O."/>
            <person name="Guillou S."/>
            <person name="Cros-Aarteil S."/>
            <person name="Calhoun S."/>
            <person name="Haridas S."/>
            <person name="Kuo A."/>
            <person name="Mondo S."/>
            <person name="Pangilinan J."/>
            <person name="Riley R."/>
            <person name="Labutti K."/>
            <person name="Andreopoulos B."/>
            <person name="Lipzen A."/>
            <person name="Chen C."/>
            <person name="Yanf M."/>
            <person name="Daum C."/>
            <person name="Ng V."/>
            <person name="Clum A."/>
            <person name="Steindorff A."/>
            <person name="Ohm R."/>
            <person name="Martin F."/>
            <person name="Silar P."/>
            <person name="Natvig D."/>
            <person name="Lalanne C."/>
            <person name="Gautier V."/>
            <person name="Ament-Velasquez S.L."/>
            <person name="Kruys A."/>
            <person name="Hutchinson M.I."/>
            <person name="Powell A.J."/>
            <person name="Barry K."/>
            <person name="Miller A.N."/>
            <person name="Grigoriev I.V."/>
            <person name="Debuchy R."/>
            <person name="Gladieux P."/>
            <person name="Thoren M.H."/>
            <person name="Johannesson H."/>
        </authorList>
    </citation>
    <scope>NUCLEOTIDE SEQUENCE</scope>
    <source>
        <strain evidence="8">PSN4</strain>
    </source>
</reference>
<dbReference type="GO" id="GO:0016020">
    <property type="term" value="C:membrane"/>
    <property type="evidence" value="ECO:0007669"/>
    <property type="project" value="UniProtKB-SubCell"/>
</dbReference>
<proteinExistence type="inferred from homology"/>
<evidence type="ECO:0000256" key="2">
    <source>
        <dbReference type="ARBA" id="ARBA00022692"/>
    </source>
</evidence>
<evidence type="ECO:0000256" key="5">
    <source>
        <dbReference type="ARBA" id="ARBA00038359"/>
    </source>
</evidence>
<evidence type="ECO:0000256" key="3">
    <source>
        <dbReference type="ARBA" id="ARBA00022989"/>
    </source>
</evidence>
<gene>
    <name evidence="8" type="ORF">QBC47DRAFT_351273</name>
</gene>
<feature type="transmembrane region" description="Helical" evidence="6">
    <location>
        <begin position="113"/>
        <end position="138"/>
    </location>
</feature>
<keyword evidence="9" id="KW-1185">Reference proteome</keyword>
<feature type="domain" description="Rhodopsin" evidence="7">
    <location>
        <begin position="53"/>
        <end position="299"/>
    </location>
</feature>
<keyword evidence="4 6" id="KW-0472">Membrane</keyword>
<dbReference type="InterPro" id="IPR049326">
    <property type="entry name" value="Rhodopsin_dom_fungi"/>
</dbReference>
<dbReference type="EMBL" id="MU839842">
    <property type="protein sequence ID" value="KAK1751255.1"/>
    <property type="molecule type" value="Genomic_DNA"/>
</dbReference>
<feature type="transmembrane region" description="Helical" evidence="6">
    <location>
        <begin position="150"/>
        <end position="174"/>
    </location>
</feature>
<comment type="subcellular location">
    <subcellularLocation>
        <location evidence="1">Membrane</location>
        <topology evidence="1">Multi-pass membrane protein</topology>
    </subcellularLocation>
</comment>
<sequence length="392" mass="43583">MFSSSKMAVLPRQAPPPPTLPPSYNTAPLLNQPANLLGLIITFLACSWICTLLRLYIRLVAKRSPGCDDFFIVLTMMSTTCGTAALCIMTNMGLGKPISALSLKELQAILKPIYIVAVTFPVSSTFVKLALLLQYLAAFPGRRIRPFCKAMLAIVTLHGAAFFFLSVFSCWPIPSFWDFSIPGHCWGFASRDKLEFMRITITQVATNATLDLVILLIPVCRLFRRDSPTTTKWSLLGLFALGIGSIVCGFWRVAYLVDLKDRPLFDPIWDNPTVMGLASVETHLAAVCSALPVLWPALKTTWNRILVQVTYEVRVTQEYGVFQPRKQAMDMELQDMPEDRDLDEQPEGWDPYVGDENTGIGENETVVEALPVKKPARKGSTAFLWHDGQGTS</sequence>
<protein>
    <recommendedName>
        <fullName evidence="7">Rhodopsin domain-containing protein</fullName>
    </recommendedName>
</protein>
<name>A0AAJ0B4V0_9PEZI</name>
<feature type="transmembrane region" description="Helical" evidence="6">
    <location>
        <begin position="36"/>
        <end position="57"/>
    </location>
</feature>
<keyword evidence="2 6" id="KW-0812">Transmembrane</keyword>
<evidence type="ECO:0000256" key="4">
    <source>
        <dbReference type="ARBA" id="ARBA00023136"/>
    </source>
</evidence>
<evidence type="ECO:0000313" key="8">
    <source>
        <dbReference type="EMBL" id="KAK1751255.1"/>
    </source>
</evidence>
<evidence type="ECO:0000313" key="9">
    <source>
        <dbReference type="Proteomes" id="UP001239445"/>
    </source>
</evidence>
<evidence type="ECO:0000256" key="1">
    <source>
        <dbReference type="ARBA" id="ARBA00004141"/>
    </source>
</evidence>
<evidence type="ECO:0000259" key="7">
    <source>
        <dbReference type="Pfam" id="PF20684"/>
    </source>
</evidence>
<dbReference type="InterPro" id="IPR052337">
    <property type="entry name" value="SAT4-like"/>
</dbReference>